<dbReference type="OrthoDB" id="9790614at2"/>
<feature type="domain" description="ABC transporter" evidence="5">
    <location>
        <begin position="7"/>
        <end position="237"/>
    </location>
</feature>
<dbReference type="InterPro" id="IPR017871">
    <property type="entry name" value="ABC_transporter-like_CS"/>
</dbReference>
<dbReference type="AlphaFoldDB" id="A0A0R1Q068"/>
<evidence type="ECO:0000259" key="5">
    <source>
        <dbReference type="PROSITE" id="PS50893"/>
    </source>
</evidence>
<dbReference type="InterPro" id="IPR047641">
    <property type="entry name" value="ABC_transpr_MalK/UgpC-like"/>
</dbReference>
<comment type="caution">
    <text evidence="6">The sequence shown here is derived from an EMBL/GenBank/DDBJ whole genome shotgun (WGS) entry which is preliminary data.</text>
</comment>
<keyword evidence="1" id="KW-0813">Transport</keyword>
<dbReference type="InterPro" id="IPR003593">
    <property type="entry name" value="AAA+_ATPase"/>
</dbReference>
<dbReference type="InterPro" id="IPR012340">
    <property type="entry name" value="NA-bd_OB-fold"/>
</dbReference>
<dbReference type="EMBL" id="AZEG01000006">
    <property type="protein sequence ID" value="KRL38121.1"/>
    <property type="molecule type" value="Genomic_DNA"/>
</dbReference>
<proteinExistence type="predicted"/>
<dbReference type="PROSITE" id="PS00211">
    <property type="entry name" value="ABC_TRANSPORTER_1"/>
    <property type="match status" value="1"/>
</dbReference>
<dbReference type="FunFam" id="3.40.50.300:FF:000042">
    <property type="entry name" value="Maltose/maltodextrin ABC transporter, ATP-binding protein"/>
    <property type="match status" value="1"/>
</dbReference>
<reference evidence="6 7" key="1">
    <citation type="journal article" date="2015" name="Genome Announc.">
        <title>Expanding the biotechnology potential of lactobacilli through comparative genomics of 213 strains and associated genera.</title>
        <authorList>
            <person name="Sun Z."/>
            <person name="Harris H.M."/>
            <person name="McCann A."/>
            <person name="Guo C."/>
            <person name="Argimon S."/>
            <person name="Zhang W."/>
            <person name="Yang X."/>
            <person name="Jeffery I.B."/>
            <person name="Cooney J.C."/>
            <person name="Kagawa T.F."/>
            <person name="Liu W."/>
            <person name="Song Y."/>
            <person name="Salvetti E."/>
            <person name="Wrobel A."/>
            <person name="Rasinkangas P."/>
            <person name="Parkhill J."/>
            <person name="Rea M.C."/>
            <person name="O'Sullivan O."/>
            <person name="Ritari J."/>
            <person name="Douillard F.P."/>
            <person name="Paul Ross R."/>
            <person name="Yang R."/>
            <person name="Briner A.E."/>
            <person name="Felis G.E."/>
            <person name="de Vos W.M."/>
            <person name="Barrangou R."/>
            <person name="Klaenhammer T.R."/>
            <person name="Caufield P.W."/>
            <person name="Cui Y."/>
            <person name="Zhang H."/>
            <person name="O'Toole P.W."/>
        </authorList>
    </citation>
    <scope>NUCLEOTIDE SEQUENCE [LARGE SCALE GENOMIC DNA]</scope>
    <source>
        <strain evidence="6 7">DSM 19971</strain>
    </source>
</reference>
<evidence type="ECO:0000313" key="6">
    <source>
        <dbReference type="EMBL" id="KRL38121.1"/>
    </source>
</evidence>
<dbReference type="Pfam" id="PF08402">
    <property type="entry name" value="TOBE_2"/>
    <property type="match status" value="1"/>
</dbReference>
<dbReference type="InterPro" id="IPR027417">
    <property type="entry name" value="P-loop_NTPase"/>
</dbReference>
<dbReference type="PANTHER" id="PTHR43875:SF1">
    <property type="entry name" value="OSMOPROTECTIVE COMPOUNDS UPTAKE ATP-BINDING PROTEIN GGTA"/>
    <property type="match status" value="1"/>
</dbReference>
<accession>A0A0R1Q068</accession>
<dbReference type="Gene3D" id="3.40.50.300">
    <property type="entry name" value="P-loop containing nucleotide triphosphate hydrolases"/>
    <property type="match status" value="1"/>
</dbReference>
<evidence type="ECO:0000256" key="1">
    <source>
        <dbReference type="ARBA" id="ARBA00022448"/>
    </source>
</evidence>
<dbReference type="STRING" id="1423812.FD20_GL002069"/>
<dbReference type="Gene3D" id="2.40.50.100">
    <property type="match status" value="1"/>
</dbReference>
<keyword evidence="4" id="KW-1278">Translocase</keyword>
<sequence>MGSEIALELKKVTKKFKGTNVISEMDLKIKNGEFLVLLGPSGCGKSTTLRMMAGLEKPSDGQIMIAGKDSQKISSVERNIAMVFQDYALYPNMTVYQNLEYALKIHKVEKEERKRRLEKILETLNLAAYRDRLPGQLSGGQKQRVALGRGMAKKSSIFLLDEPLSNIDVQLREKARDEIQNLHEKNQQTIVYVTHDQLEAMALGDRIAIINEGKIQMIDTPDNIYNHPANLFVAQFVGTPQMNILEVNYQKEMLTLNERPLFFNTEHLKNMELSEGNLYLGIRPEHIIVKRKQEISLELPARVDQVIDYGRYQQLTLNIGKRQTIKAIITNNEFKNDDLVYVLLSEKRALFFDHASKKNVDA</sequence>
<protein>
    <submittedName>
        <fullName evidence="6">Glycerol-3-phosphate-transporting ATPase</fullName>
    </submittedName>
</protein>
<dbReference type="InterPro" id="IPR003439">
    <property type="entry name" value="ABC_transporter-like_ATP-bd"/>
</dbReference>
<name>A0A0R1Q068_9LACO</name>
<evidence type="ECO:0000256" key="4">
    <source>
        <dbReference type="ARBA" id="ARBA00022967"/>
    </source>
</evidence>
<dbReference type="SMART" id="SM00382">
    <property type="entry name" value="AAA"/>
    <property type="match status" value="1"/>
</dbReference>
<keyword evidence="2" id="KW-0547">Nucleotide-binding</keyword>
<evidence type="ECO:0000256" key="3">
    <source>
        <dbReference type="ARBA" id="ARBA00022840"/>
    </source>
</evidence>
<dbReference type="InterPro" id="IPR008995">
    <property type="entry name" value="Mo/tungstate-bd_C_term_dom"/>
</dbReference>
<keyword evidence="7" id="KW-1185">Reference proteome</keyword>
<dbReference type="SUPFAM" id="SSF50331">
    <property type="entry name" value="MOP-like"/>
    <property type="match status" value="1"/>
</dbReference>
<gene>
    <name evidence="6" type="ORF">FD20_GL002069</name>
</gene>
<dbReference type="GO" id="GO:0055052">
    <property type="term" value="C:ATP-binding cassette (ABC) transporter complex, substrate-binding subunit-containing"/>
    <property type="evidence" value="ECO:0007669"/>
    <property type="project" value="TreeGrafter"/>
</dbReference>
<dbReference type="GO" id="GO:0005524">
    <property type="term" value="F:ATP binding"/>
    <property type="evidence" value="ECO:0007669"/>
    <property type="project" value="UniProtKB-KW"/>
</dbReference>
<dbReference type="InterPro" id="IPR013611">
    <property type="entry name" value="Transp-assoc_OB_typ2"/>
</dbReference>
<dbReference type="Proteomes" id="UP000051155">
    <property type="component" value="Unassembled WGS sequence"/>
</dbReference>
<dbReference type="GO" id="GO:0140359">
    <property type="term" value="F:ABC-type transporter activity"/>
    <property type="evidence" value="ECO:0007669"/>
    <property type="project" value="UniProtKB-ARBA"/>
</dbReference>
<dbReference type="Pfam" id="PF00005">
    <property type="entry name" value="ABC_tran"/>
    <property type="match status" value="1"/>
</dbReference>
<dbReference type="RefSeq" id="WP_057736345.1">
    <property type="nucleotide sequence ID" value="NZ_AZEG01000006.1"/>
</dbReference>
<evidence type="ECO:0000313" key="7">
    <source>
        <dbReference type="Proteomes" id="UP000051155"/>
    </source>
</evidence>
<dbReference type="Gene3D" id="2.40.50.140">
    <property type="entry name" value="Nucleic acid-binding proteins"/>
    <property type="match status" value="1"/>
</dbReference>
<dbReference type="GO" id="GO:0016887">
    <property type="term" value="F:ATP hydrolysis activity"/>
    <property type="evidence" value="ECO:0007669"/>
    <property type="project" value="InterPro"/>
</dbReference>
<dbReference type="PROSITE" id="PS50893">
    <property type="entry name" value="ABC_TRANSPORTER_2"/>
    <property type="match status" value="1"/>
</dbReference>
<dbReference type="PANTHER" id="PTHR43875">
    <property type="entry name" value="MALTODEXTRIN IMPORT ATP-BINDING PROTEIN MSMX"/>
    <property type="match status" value="1"/>
</dbReference>
<dbReference type="PATRIC" id="fig|1423812.3.peg.2199"/>
<organism evidence="6 7">
    <name type="scientific">Liquorilactobacillus uvarum DSM 19971</name>
    <dbReference type="NCBI Taxonomy" id="1423812"/>
    <lineage>
        <taxon>Bacteria</taxon>
        <taxon>Bacillati</taxon>
        <taxon>Bacillota</taxon>
        <taxon>Bacilli</taxon>
        <taxon>Lactobacillales</taxon>
        <taxon>Lactobacillaceae</taxon>
        <taxon>Liquorilactobacillus</taxon>
    </lineage>
</organism>
<dbReference type="SUPFAM" id="SSF52540">
    <property type="entry name" value="P-loop containing nucleoside triphosphate hydrolases"/>
    <property type="match status" value="1"/>
</dbReference>
<evidence type="ECO:0000256" key="2">
    <source>
        <dbReference type="ARBA" id="ARBA00022741"/>
    </source>
</evidence>
<keyword evidence="3" id="KW-0067">ATP-binding</keyword>